<dbReference type="AlphaFoldDB" id="A0A3P5YJS5"/>
<proteinExistence type="predicted"/>
<sequence>MVDARCNTCSNPTRFNFCWFHSEGRLCVMSRNDSADYAWNQEGHLHSPSAVSADLNRL</sequence>
<accession>A0A3P5YJS5</accession>
<gene>
    <name evidence="1" type="ORF">BRAA09T38692Z</name>
</gene>
<dbReference type="EMBL" id="LR031568">
    <property type="protein sequence ID" value="VDC61081.1"/>
    <property type="molecule type" value="Genomic_DNA"/>
</dbReference>
<reference evidence="1" key="1">
    <citation type="submission" date="2018-11" db="EMBL/GenBank/DDBJ databases">
        <authorList>
            <consortium name="Genoscope - CEA"/>
            <person name="William W."/>
        </authorList>
    </citation>
    <scope>NUCLEOTIDE SEQUENCE</scope>
</reference>
<protein>
    <submittedName>
        <fullName evidence="1">Uncharacterized protein</fullName>
    </submittedName>
</protein>
<evidence type="ECO:0000313" key="1">
    <source>
        <dbReference type="EMBL" id="VDC61081.1"/>
    </source>
</evidence>
<organism evidence="1">
    <name type="scientific">Brassica campestris</name>
    <name type="common">Field mustard</name>
    <dbReference type="NCBI Taxonomy" id="3711"/>
    <lineage>
        <taxon>Eukaryota</taxon>
        <taxon>Viridiplantae</taxon>
        <taxon>Streptophyta</taxon>
        <taxon>Embryophyta</taxon>
        <taxon>Tracheophyta</taxon>
        <taxon>Spermatophyta</taxon>
        <taxon>Magnoliopsida</taxon>
        <taxon>eudicotyledons</taxon>
        <taxon>Gunneridae</taxon>
        <taxon>Pentapetalae</taxon>
        <taxon>rosids</taxon>
        <taxon>malvids</taxon>
        <taxon>Brassicales</taxon>
        <taxon>Brassicaceae</taxon>
        <taxon>Brassiceae</taxon>
        <taxon>Brassica</taxon>
    </lineage>
</organism>
<name>A0A3P5YJS5_BRACM</name>